<reference evidence="1 2" key="1">
    <citation type="submission" date="2014-05" db="EMBL/GenBank/DDBJ databases">
        <title>Genome Sequence of Flavobacterium sp. EM1321.</title>
        <authorList>
            <person name="Shin S.-K."/>
            <person name="Yi H."/>
        </authorList>
    </citation>
    <scope>NUCLEOTIDE SEQUENCE [LARGE SCALE GENOMIC DNA]</scope>
    <source>
        <strain evidence="1 2">EM1321</strain>
    </source>
</reference>
<evidence type="ECO:0000313" key="2">
    <source>
        <dbReference type="Proteomes" id="UP000027064"/>
    </source>
</evidence>
<dbReference type="Proteomes" id="UP000027064">
    <property type="component" value="Unassembled WGS sequence"/>
</dbReference>
<dbReference type="AlphaFoldDB" id="A0A066WYH9"/>
<evidence type="ECO:0000313" key="1">
    <source>
        <dbReference type="EMBL" id="KDN55979.1"/>
    </source>
</evidence>
<organism evidence="1 2">
    <name type="scientific">Flavobacterium seoulense</name>
    <dbReference type="NCBI Taxonomy" id="1492738"/>
    <lineage>
        <taxon>Bacteria</taxon>
        <taxon>Pseudomonadati</taxon>
        <taxon>Bacteroidota</taxon>
        <taxon>Flavobacteriia</taxon>
        <taxon>Flavobacteriales</taxon>
        <taxon>Flavobacteriaceae</taxon>
        <taxon>Flavobacterium</taxon>
    </lineage>
</organism>
<keyword evidence="2" id="KW-1185">Reference proteome</keyword>
<name>A0A066WYH9_9FLAO</name>
<dbReference type="eggNOG" id="ENOG5033MTB">
    <property type="taxonomic scope" value="Bacteria"/>
</dbReference>
<gene>
    <name evidence="1" type="ORF">FEM21_08780</name>
</gene>
<dbReference type="STRING" id="1492738.FEM21_08780"/>
<dbReference type="PATRIC" id="fig|1492738.3.peg.871"/>
<comment type="caution">
    <text evidence="1">The sequence shown here is derived from an EMBL/GenBank/DDBJ whole genome shotgun (WGS) entry which is preliminary data.</text>
</comment>
<accession>A0A066WYH9</accession>
<proteinExistence type="predicted"/>
<protein>
    <submittedName>
        <fullName evidence="1">Uncharacterized protein</fullName>
    </submittedName>
</protein>
<sequence length="147" mass="17270">MSIFYTKEIVMTRIKCFYISLLFLGIGLQQSYSQTYKFRTSGFSVLEKNEKGKWGKWSDLSLVNISVTLDTDKNRIVVYSRNIQLYNILTYQPESESETDLVYSFICKDNDGVDCTVSIITRKKQENRKQLYITYSDHVIVYNIFTM</sequence>
<dbReference type="EMBL" id="JNCA01000007">
    <property type="protein sequence ID" value="KDN55979.1"/>
    <property type="molecule type" value="Genomic_DNA"/>
</dbReference>